<organism evidence="4 5">
    <name type="scientific">Knoellia subterranea KCTC 19937</name>
    <dbReference type="NCBI Taxonomy" id="1385521"/>
    <lineage>
        <taxon>Bacteria</taxon>
        <taxon>Bacillati</taxon>
        <taxon>Actinomycetota</taxon>
        <taxon>Actinomycetes</taxon>
        <taxon>Micrococcales</taxon>
        <taxon>Intrasporangiaceae</taxon>
        <taxon>Knoellia</taxon>
    </lineage>
</organism>
<dbReference type="Proteomes" id="UP000030011">
    <property type="component" value="Unassembled WGS sequence"/>
</dbReference>
<protein>
    <recommendedName>
        <fullName evidence="6">Gram-positive cocci surface proteins LPxTG domain-containing protein</fullName>
    </recommendedName>
</protein>
<dbReference type="eggNOG" id="COG1657">
    <property type="taxonomic scope" value="Bacteria"/>
</dbReference>
<dbReference type="STRING" id="1385521.N803_01190"/>
<feature type="compositionally biased region" description="Low complexity" evidence="1">
    <location>
        <begin position="157"/>
        <end position="233"/>
    </location>
</feature>
<comment type="caution">
    <text evidence="4">The sequence shown here is derived from an EMBL/GenBank/DDBJ whole genome shotgun (WGS) entry which is preliminary data.</text>
</comment>
<evidence type="ECO:0000313" key="5">
    <source>
        <dbReference type="Proteomes" id="UP000030011"/>
    </source>
</evidence>
<keyword evidence="2" id="KW-1133">Transmembrane helix</keyword>
<feature type="compositionally biased region" description="Low complexity" evidence="1">
    <location>
        <begin position="134"/>
        <end position="147"/>
    </location>
</feature>
<dbReference type="AlphaFoldDB" id="A0A0A0JPR7"/>
<evidence type="ECO:0000313" key="4">
    <source>
        <dbReference type="EMBL" id="KGN39153.1"/>
    </source>
</evidence>
<feature type="region of interest" description="Disordered" evidence="1">
    <location>
        <begin position="134"/>
        <end position="255"/>
    </location>
</feature>
<evidence type="ECO:0000256" key="1">
    <source>
        <dbReference type="SAM" id="MobiDB-lite"/>
    </source>
</evidence>
<dbReference type="RefSeq" id="WP_035901890.1">
    <property type="nucleotide sequence ID" value="NZ_AVPK01000001.1"/>
</dbReference>
<sequence>MTVVRRVLGSLIAATLLTAGLVGASAPASAAVCSTTSGVSVVIQSAEGTSTHCVSGDPSSALSALRAVASVTEVATQPGFVCQINGYPNTNCTRTPPGSAYWAFFHGPAGGSWTYSQSGAGSYNPAPGSSIGFRFGSGSAPSVGPASPSTPKPTATPQPTTATPRPTTTAPRQTTVTPRAPSRAPTSATTPGTSATTPPGSAATSTPGGSAAAPSGTATAAAPPGTSASASSPNPTDTGTVAAQKPLTTGSGSSGRLVGGGVLLLALAAAVAAVALRRRATSRPQP</sequence>
<proteinExistence type="predicted"/>
<keyword evidence="3" id="KW-0732">Signal</keyword>
<keyword evidence="2" id="KW-0812">Transmembrane</keyword>
<evidence type="ECO:0000256" key="3">
    <source>
        <dbReference type="SAM" id="SignalP"/>
    </source>
</evidence>
<evidence type="ECO:0008006" key="6">
    <source>
        <dbReference type="Google" id="ProtNLM"/>
    </source>
</evidence>
<evidence type="ECO:0000256" key="2">
    <source>
        <dbReference type="SAM" id="Phobius"/>
    </source>
</evidence>
<feature type="chain" id="PRO_5001964475" description="Gram-positive cocci surface proteins LPxTG domain-containing protein" evidence="3">
    <location>
        <begin position="31"/>
        <end position="286"/>
    </location>
</feature>
<accession>A0A0A0JPR7</accession>
<keyword evidence="2" id="KW-0472">Membrane</keyword>
<dbReference type="OrthoDB" id="4401005at2"/>
<keyword evidence="5" id="KW-1185">Reference proteome</keyword>
<reference evidence="4 5" key="1">
    <citation type="submission" date="2013-08" db="EMBL/GenBank/DDBJ databases">
        <title>The genome sequence of Knoellia subterranea.</title>
        <authorList>
            <person name="Zhu W."/>
            <person name="Wang G."/>
        </authorList>
    </citation>
    <scope>NUCLEOTIDE SEQUENCE [LARGE SCALE GENOMIC DNA]</scope>
    <source>
        <strain evidence="4 5">KCTC 19937</strain>
    </source>
</reference>
<dbReference type="EMBL" id="AVPK01000001">
    <property type="protein sequence ID" value="KGN39153.1"/>
    <property type="molecule type" value="Genomic_DNA"/>
</dbReference>
<feature type="signal peptide" evidence="3">
    <location>
        <begin position="1"/>
        <end position="30"/>
    </location>
</feature>
<feature type="transmembrane region" description="Helical" evidence="2">
    <location>
        <begin position="257"/>
        <end position="276"/>
    </location>
</feature>
<gene>
    <name evidence="4" type="ORF">N803_01190</name>
</gene>
<name>A0A0A0JPR7_9MICO</name>